<feature type="transmembrane region" description="Helical" evidence="2">
    <location>
        <begin position="61"/>
        <end position="81"/>
    </location>
</feature>
<evidence type="ECO:0000256" key="1">
    <source>
        <dbReference type="SAM" id="MobiDB-lite"/>
    </source>
</evidence>
<dbReference type="Pfam" id="PF05987">
    <property type="entry name" value="DUF898"/>
    <property type="match status" value="1"/>
</dbReference>
<dbReference type="InterPro" id="IPR010295">
    <property type="entry name" value="DUF898"/>
</dbReference>
<dbReference type="OrthoDB" id="9765721at2"/>
<reference evidence="3 4" key="1">
    <citation type="submission" date="2019-03" db="EMBL/GenBank/DDBJ databases">
        <title>Genomic Encyclopedia of Type Strains, Phase IV (KMG-IV): sequencing the most valuable type-strain genomes for metagenomic binning, comparative biology and taxonomic classification.</title>
        <authorList>
            <person name="Goeker M."/>
        </authorList>
    </citation>
    <scope>NUCLEOTIDE SEQUENCE [LARGE SCALE GENOMIC DNA]</scope>
    <source>
        <strain evidence="3 4">DSM 102852</strain>
    </source>
</reference>
<feature type="compositionally biased region" description="Polar residues" evidence="1">
    <location>
        <begin position="1"/>
        <end position="21"/>
    </location>
</feature>
<dbReference type="AlphaFoldDB" id="A0A4R6Y8W6"/>
<organism evidence="3 4">
    <name type="scientific">Hydromonas duriensis</name>
    <dbReference type="NCBI Taxonomy" id="1527608"/>
    <lineage>
        <taxon>Bacteria</taxon>
        <taxon>Pseudomonadati</taxon>
        <taxon>Pseudomonadota</taxon>
        <taxon>Betaproteobacteria</taxon>
        <taxon>Burkholderiales</taxon>
        <taxon>Burkholderiaceae</taxon>
        <taxon>Hydromonas</taxon>
    </lineage>
</organism>
<keyword evidence="2" id="KW-0472">Membrane</keyword>
<accession>A0A4R6Y8W6</accession>
<name>A0A4R6Y8W6_9BURK</name>
<feature type="transmembrane region" description="Helical" evidence="2">
    <location>
        <begin position="271"/>
        <end position="293"/>
    </location>
</feature>
<feature type="transmembrane region" description="Helical" evidence="2">
    <location>
        <begin position="323"/>
        <end position="344"/>
    </location>
</feature>
<dbReference type="Proteomes" id="UP000294480">
    <property type="component" value="Unassembled WGS sequence"/>
</dbReference>
<feature type="region of interest" description="Disordered" evidence="1">
    <location>
        <begin position="1"/>
        <end position="22"/>
    </location>
</feature>
<proteinExistence type="predicted"/>
<sequence length="391" mass="44647">MHSTTETTSANAPATEASTEYASEPISTLHKALDGKPDDWQSDQPVKPLRFTFSGRGRDYLSLWLINWIFTIATLGIYSAWAKVRRLQYVHQNTQLAGYAFGFHGEAQKILIGRIIGIGLIMLSNSMNWISTELTGTFTLCLILMFPWLYRSSIRFYTRNTSYRNIRFKFTGTSKRIYGIYVTNILLLLFTLGFAFPYTVYRLRRYRVNNSNWGHNSFNFSSSTGAFFRIYILSFITTILILAGVGIAVFFSATSAIEKIAEGINNENENIYFIFVGLYALFIYAVYMVAHLLTQDMIYKESWNHINIGPTRFSCDLSIPRLYLIRIGCFLASIATLGIFIPFAHMIITKHRIESISVIPSHDFDVMQAILDEDTTRSAEVADMFDIDIGW</sequence>
<dbReference type="RefSeq" id="WP_133619548.1">
    <property type="nucleotide sequence ID" value="NZ_SNZE01000007.1"/>
</dbReference>
<evidence type="ECO:0000313" key="3">
    <source>
        <dbReference type="EMBL" id="TDR31841.1"/>
    </source>
</evidence>
<evidence type="ECO:0000256" key="2">
    <source>
        <dbReference type="SAM" id="Phobius"/>
    </source>
</evidence>
<feature type="transmembrane region" description="Helical" evidence="2">
    <location>
        <begin position="136"/>
        <end position="157"/>
    </location>
</feature>
<protein>
    <submittedName>
        <fullName evidence="3">Uncharacterized membrane protein YjgN (DUF898 family)</fullName>
    </submittedName>
</protein>
<keyword evidence="2" id="KW-0812">Transmembrane</keyword>
<feature type="transmembrane region" description="Helical" evidence="2">
    <location>
        <begin position="178"/>
        <end position="201"/>
    </location>
</feature>
<feature type="transmembrane region" description="Helical" evidence="2">
    <location>
        <begin position="226"/>
        <end position="251"/>
    </location>
</feature>
<gene>
    <name evidence="3" type="ORF">DFR44_10758</name>
</gene>
<evidence type="ECO:0000313" key="4">
    <source>
        <dbReference type="Proteomes" id="UP000294480"/>
    </source>
</evidence>
<comment type="caution">
    <text evidence="3">The sequence shown here is derived from an EMBL/GenBank/DDBJ whole genome shotgun (WGS) entry which is preliminary data.</text>
</comment>
<keyword evidence="4" id="KW-1185">Reference proteome</keyword>
<dbReference type="EMBL" id="SNZE01000007">
    <property type="protein sequence ID" value="TDR31841.1"/>
    <property type="molecule type" value="Genomic_DNA"/>
</dbReference>
<keyword evidence="2" id="KW-1133">Transmembrane helix</keyword>